<evidence type="ECO:0000313" key="2">
    <source>
        <dbReference type="EMBL" id="CAD8291739.1"/>
    </source>
</evidence>
<organism evidence="2">
    <name type="scientific">Chlamydomonas euryale</name>
    <dbReference type="NCBI Taxonomy" id="1486919"/>
    <lineage>
        <taxon>Eukaryota</taxon>
        <taxon>Viridiplantae</taxon>
        <taxon>Chlorophyta</taxon>
        <taxon>core chlorophytes</taxon>
        <taxon>Chlorophyceae</taxon>
        <taxon>CS clade</taxon>
        <taxon>Chlamydomonadales</taxon>
        <taxon>Chlamydomonadaceae</taxon>
        <taxon>Chlamydomonas</taxon>
    </lineage>
</organism>
<dbReference type="InterPro" id="IPR024224">
    <property type="entry name" value="DENND6"/>
</dbReference>
<sequence>MPPHVLVWRGDSPAPRRHASPRGCIMAVWPLACVCVCVCVRAQVDLFTTLFAHLPRLWQLWEMALLGEPLLVVGLTPGDASAAVAAVVSLTAPLPFRLDFRPYYTIHDPSFRALSSGALPRDDASLPSLLGVTNLYFLKALSHFPSVLSVGRQEPSTWTPTTTSTTAVAAVLNPGAAVRALRQRVRGVQTLMHGHTEGMWAPTVRSLVRPDGALLQRLKRPAPGDARSKVLRLTAANNDMLRYHFHDMTSALLLPFARYREPGLNGLVPRWDADAFMAELSAMQHPPSLTDRYPRAADLRELFSRFINCTNFRAWMGAQQAALGHMLAPEQAGPPPRSGNRRPRDEELVEMFCDAEEKLERVGSRTATSRAATATAAPHAAATPAALTAAPTTTLTASAAAPTPLPPSEPRTPDGPAAAFNAAGGGTSGSADGGDELEELLRLRRQLASLFLAMPEDLQWAVLSSPSRRSLLTGLQEDLGADQQQQLQDLVSKMQ</sequence>
<dbReference type="PANTHER" id="PTHR13677">
    <property type="entry name" value="LD41638P"/>
    <property type="match status" value="1"/>
</dbReference>
<dbReference type="AlphaFoldDB" id="A0A7R9VD45"/>
<feature type="compositionally biased region" description="Gly residues" evidence="1">
    <location>
        <begin position="423"/>
        <end position="432"/>
    </location>
</feature>
<dbReference type="EMBL" id="HBEC01024327">
    <property type="protein sequence ID" value="CAD8291739.1"/>
    <property type="molecule type" value="Transcribed_RNA"/>
</dbReference>
<feature type="region of interest" description="Disordered" evidence="1">
    <location>
        <begin position="360"/>
        <end position="434"/>
    </location>
</feature>
<evidence type="ECO:0008006" key="3">
    <source>
        <dbReference type="Google" id="ProtNLM"/>
    </source>
</evidence>
<accession>A0A7R9VD45</accession>
<gene>
    <name evidence="2" type="ORF">CEUR00632_LOCUS11104</name>
</gene>
<dbReference type="GO" id="GO:0005085">
    <property type="term" value="F:guanyl-nucleotide exchange factor activity"/>
    <property type="evidence" value="ECO:0007669"/>
    <property type="project" value="InterPro"/>
</dbReference>
<reference evidence="2" key="1">
    <citation type="submission" date="2021-01" db="EMBL/GenBank/DDBJ databases">
        <authorList>
            <person name="Corre E."/>
            <person name="Pelletier E."/>
            <person name="Niang G."/>
            <person name="Scheremetjew M."/>
            <person name="Finn R."/>
            <person name="Kale V."/>
            <person name="Holt S."/>
            <person name="Cochrane G."/>
            <person name="Meng A."/>
            <person name="Brown T."/>
            <person name="Cohen L."/>
        </authorList>
    </citation>
    <scope>NUCLEOTIDE SEQUENCE</scope>
    <source>
        <strain evidence="2">CCMP219</strain>
    </source>
</reference>
<protein>
    <recommendedName>
        <fullName evidence="3">UDENN domain-containing protein</fullName>
    </recommendedName>
</protein>
<proteinExistence type="predicted"/>
<dbReference type="GO" id="GO:0055037">
    <property type="term" value="C:recycling endosome"/>
    <property type="evidence" value="ECO:0007669"/>
    <property type="project" value="TreeGrafter"/>
</dbReference>
<feature type="compositionally biased region" description="Low complexity" evidence="1">
    <location>
        <begin position="365"/>
        <end position="402"/>
    </location>
</feature>
<dbReference type="PANTHER" id="PTHR13677:SF0">
    <property type="entry name" value="LD41638P"/>
    <property type="match status" value="1"/>
</dbReference>
<evidence type="ECO:0000256" key="1">
    <source>
        <dbReference type="SAM" id="MobiDB-lite"/>
    </source>
</evidence>
<name>A0A7R9VD45_9CHLO</name>